<evidence type="ECO:0000313" key="1">
    <source>
        <dbReference type="EMBL" id="TDG19886.1"/>
    </source>
</evidence>
<accession>A0A4R5M2T4</accession>
<reference evidence="1 2" key="1">
    <citation type="submission" date="2019-03" db="EMBL/GenBank/DDBJ databases">
        <title>Paraburkholderia sp. 4M-K11, isolated from subtropical forest soil.</title>
        <authorList>
            <person name="Gao Z.-H."/>
            <person name="Qiu L.-H."/>
        </authorList>
    </citation>
    <scope>NUCLEOTIDE SEQUENCE [LARGE SCALE GENOMIC DNA]</scope>
    <source>
        <strain evidence="1 2">4M-K11</strain>
    </source>
</reference>
<dbReference type="RefSeq" id="WP_133198265.1">
    <property type="nucleotide sequence ID" value="NZ_JBHUCW010000030.1"/>
</dbReference>
<proteinExistence type="predicted"/>
<comment type="caution">
    <text evidence="1">The sequence shown here is derived from an EMBL/GenBank/DDBJ whole genome shotgun (WGS) entry which is preliminary data.</text>
</comment>
<evidence type="ECO:0000313" key="2">
    <source>
        <dbReference type="Proteomes" id="UP000295722"/>
    </source>
</evidence>
<gene>
    <name evidence="1" type="ORF">EYW47_28955</name>
</gene>
<sequence>MRYAHPTQQTALLSRFPLFNLDPKHVDGLVSSALEQIVKGIRAMSEPENEAKRMLAARIDKLGWCFWHGSAVKAASRTREVLTICRLVVPQTPKFADSLTQLGYRDRELVAYVKANGGSTVSYGKRHRDGEPISTAMTESAVNQILNQRMCKRQHMRWSPRGVHLLAQVRRAVINGDLHERIEMIRRRPKAIPIEVAVVLDEFRRAAETLLQGF</sequence>
<dbReference type="EMBL" id="SMRP01000019">
    <property type="protein sequence ID" value="TDG19886.1"/>
    <property type="molecule type" value="Genomic_DNA"/>
</dbReference>
<organism evidence="1 2">
    <name type="scientific">Paraburkholderia silviterrae</name>
    <dbReference type="NCBI Taxonomy" id="2528715"/>
    <lineage>
        <taxon>Bacteria</taxon>
        <taxon>Pseudomonadati</taxon>
        <taxon>Pseudomonadota</taxon>
        <taxon>Betaproteobacteria</taxon>
        <taxon>Burkholderiales</taxon>
        <taxon>Burkholderiaceae</taxon>
        <taxon>Paraburkholderia</taxon>
    </lineage>
</organism>
<dbReference type="Proteomes" id="UP000295722">
    <property type="component" value="Unassembled WGS sequence"/>
</dbReference>
<name>A0A4R5M2T4_9BURK</name>
<protein>
    <submittedName>
        <fullName evidence="1">Uncharacterized protein</fullName>
    </submittedName>
</protein>
<dbReference type="OrthoDB" id="53863at2"/>
<dbReference type="AlphaFoldDB" id="A0A4R5M2T4"/>
<keyword evidence="2" id="KW-1185">Reference proteome</keyword>